<evidence type="ECO:0000313" key="1">
    <source>
        <dbReference type="Proteomes" id="UP000790787"/>
    </source>
</evidence>
<proteinExistence type="predicted"/>
<reference evidence="2" key="2">
    <citation type="submission" date="2025-08" db="UniProtKB">
        <authorList>
            <consortium name="RefSeq"/>
        </authorList>
    </citation>
    <scope>IDENTIFICATION</scope>
    <source>
        <tissue evidence="2">Leaf</tissue>
    </source>
</reference>
<accession>A0AC58RP13</accession>
<keyword evidence="1" id="KW-1185">Reference proteome</keyword>
<protein>
    <submittedName>
        <fullName evidence="2">Uncharacterized protein LOC142162070</fullName>
    </submittedName>
</protein>
<dbReference type="Proteomes" id="UP000790787">
    <property type="component" value="Chromosome 7"/>
</dbReference>
<organism evidence="1 2">
    <name type="scientific">Nicotiana tabacum</name>
    <name type="common">Common tobacco</name>
    <dbReference type="NCBI Taxonomy" id="4097"/>
    <lineage>
        <taxon>Eukaryota</taxon>
        <taxon>Viridiplantae</taxon>
        <taxon>Streptophyta</taxon>
        <taxon>Embryophyta</taxon>
        <taxon>Tracheophyta</taxon>
        <taxon>Spermatophyta</taxon>
        <taxon>Magnoliopsida</taxon>
        <taxon>eudicotyledons</taxon>
        <taxon>Gunneridae</taxon>
        <taxon>Pentapetalae</taxon>
        <taxon>asterids</taxon>
        <taxon>lamiids</taxon>
        <taxon>Solanales</taxon>
        <taxon>Solanaceae</taxon>
        <taxon>Nicotianoideae</taxon>
        <taxon>Nicotianeae</taxon>
        <taxon>Nicotiana</taxon>
    </lineage>
</organism>
<name>A0AC58RP13_TOBAC</name>
<evidence type="ECO:0000313" key="2">
    <source>
        <dbReference type="RefSeq" id="XP_075074476.1"/>
    </source>
</evidence>
<reference evidence="1" key="1">
    <citation type="journal article" date="2014" name="Nat. Commun.">
        <title>The tobacco genome sequence and its comparison with those of tomato and potato.</title>
        <authorList>
            <person name="Sierro N."/>
            <person name="Battey J.N."/>
            <person name="Ouadi S."/>
            <person name="Bakaher N."/>
            <person name="Bovet L."/>
            <person name="Willig A."/>
            <person name="Goepfert S."/>
            <person name="Peitsch M.C."/>
            <person name="Ivanov N.V."/>
        </authorList>
    </citation>
    <scope>NUCLEOTIDE SEQUENCE [LARGE SCALE GENOMIC DNA]</scope>
</reference>
<dbReference type="RefSeq" id="XP_075074476.1">
    <property type="nucleotide sequence ID" value="XM_075218375.1"/>
</dbReference>
<sequence length="321" mass="36853">MPLMQKRVRFWWQQQSIQLFNRFLIVFYFFLIGKGNDKSVDKREDIKIVGKILERYRYWKIPIEKFEIFPLYDKWLDIALQNDVKDLVCGAPGANIRPFLLPIFKILAAKSLKELVLNGCILTGVSLSSSGANCCSLRKLSLFRACLSDDMLQTILNSCPLIVSFILEEWNVLKRIELRNLQKIMSVSISAFNDQLVKIQAPTLEHLSCFGGLGDLLLLETVKYHNPKSLELSRVRISDGLLDGVIATSQFLETLTLNHISKGLETFNIYKSLSLKVFMIEDCGHIGEIDAPNLESLEYKEDQVLELKMLKFEYTYRANVT</sequence>
<gene>
    <name evidence="2" type="primary">LOC142162070</name>
</gene>